<reference evidence="1 2" key="1">
    <citation type="submission" date="2024-01" db="EMBL/GenBank/DDBJ databases">
        <title>The complete chloroplast genome sequence of Lithospermum erythrorhizon: insights into the phylogenetic relationship among Boraginaceae species and the maternal lineages of purple gromwells.</title>
        <authorList>
            <person name="Okada T."/>
            <person name="Watanabe K."/>
        </authorList>
    </citation>
    <scope>NUCLEOTIDE SEQUENCE [LARGE SCALE GENOMIC DNA]</scope>
</reference>
<name>A0AAV3PMB9_LITER</name>
<sequence length="279" mass="31887">MIGLTFNVNGVQGMITEEDLRSEFFMTRHENEDEGCIEDYPTRGWCENWSIKQEECAKILNNNSRALNPKLVYKYNLNGTGKFVSNVVQGILFPTTSQATELSAIQMFAILALLNDTKVNYPHIILEHIFYHKNKVPQYGMILSHLLVNVKNVPVLECRKREVNKGSIVGKASIAKFEVYLWERALRSKWEIYEQFEEVRHEVWNFNGCRAPKAAPIGWVPSTGGVGEEIYPFPQIEASTSQQPRGPDVETTKFLVDTLKKLLEENISLKNEVNSMKSL</sequence>
<evidence type="ECO:0000313" key="1">
    <source>
        <dbReference type="EMBL" id="GAA0152769.1"/>
    </source>
</evidence>
<dbReference type="EMBL" id="BAABME010002045">
    <property type="protein sequence ID" value="GAA0152769.1"/>
    <property type="molecule type" value="Genomic_DNA"/>
</dbReference>
<gene>
    <name evidence="1" type="ORF">LIER_11166</name>
</gene>
<proteinExistence type="predicted"/>
<evidence type="ECO:0000313" key="2">
    <source>
        <dbReference type="Proteomes" id="UP001454036"/>
    </source>
</evidence>
<comment type="caution">
    <text evidence="1">The sequence shown here is derived from an EMBL/GenBank/DDBJ whole genome shotgun (WGS) entry which is preliminary data.</text>
</comment>
<protein>
    <submittedName>
        <fullName evidence="1">Uncharacterized protein</fullName>
    </submittedName>
</protein>
<accession>A0AAV3PMB9</accession>
<organism evidence="1 2">
    <name type="scientific">Lithospermum erythrorhizon</name>
    <name type="common">Purple gromwell</name>
    <name type="synonym">Lithospermum officinale var. erythrorhizon</name>
    <dbReference type="NCBI Taxonomy" id="34254"/>
    <lineage>
        <taxon>Eukaryota</taxon>
        <taxon>Viridiplantae</taxon>
        <taxon>Streptophyta</taxon>
        <taxon>Embryophyta</taxon>
        <taxon>Tracheophyta</taxon>
        <taxon>Spermatophyta</taxon>
        <taxon>Magnoliopsida</taxon>
        <taxon>eudicotyledons</taxon>
        <taxon>Gunneridae</taxon>
        <taxon>Pentapetalae</taxon>
        <taxon>asterids</taxon>
        <taxon>lamiids</taxon>
        <taxon>Boraginales</taxon>
        <taxon>Boraginaceae</taxon>
        <taxon>Boraginoideae</taxon>
        <taxon>Lithospermeae</taxon>
        <taxon>Lithospermum</taxon>
    </lineage>
</organism>
<dbReference type="Proteomes" id="UP001454036">
    <property type="component" value="Unassembled WGS sequence"/>
</dbReference>
<dbReference type="AlphaFoldDB" id="A0AAV3PMB9"/>
<keyword evidence="2" id="KW-1185">Reference proteome</keyword>